<protein>
    <submittedName>
        <fullName evidence="1">Uncharacterized protein</fullName>
    </submittedName>
</protein>
<comment type="caution">
    <text evidence="1">The sequence shown here is derived from an EMBL/GenBank/DDBJ whole genome shotgun (WGS) entry which is preliminary data.</text>
</comment>
<gene>
    <name evidence="1" type="ORF">VP01_260g8</name>
</gene>
<dbReference type="AlphaFoldDB" id="A0A0L6V4I0"/>
<organism evidence="1 2">
    <name type="scientific">Puccinia sorghi</name>
    <dbReference type="NCBI Taxonomy" id="27349"/>
    <lineage>
        <taxon>Eukaryota</taxon>
        <taxon>Fungi</taxon>
        <taxon>Dikarya</taxon>
        <taxon>Basidiomycota</taxon>
        <taxon>Pucciniomycotina</taxon>
        <taxon>Pucciniomycetes</taxon>
        <taxon>Pucciniales</taxon>
        <taxon>Pucciniaceae</taxon>
        <taxon>Puccinia</taxon>
    </lineage>
</organism>
<keyword evidence="2" id="KW-1185">Reference proteome</keyword>
<evidence type="ECO:0000313" key="2">
    <source>
        <dbReference type="Proteomes" id="UP000037035"/>
    </source>
</evidence>
<reference evidence="1 2" key="1">
    <citation type="submission" date="2015-08" db="EMBL/GenBank/DDBJ databases">
        <title>Next Generation Sequencing and Analysis of the Genome of Puccinia sorghi L Schw, the Causal Agent of Maize Common Rust.</title>
        <authorList>
            <person name="Rochi L."/>
            <person name="Burguener G."/>
            <person name="Darino M."/>
            <person name="Turjanski A."/>
            <person name="Kreff E."/>
            <person name="Dieguez M.J."/>
            <person name="Sacco F."/>
        </authorList>
    </citation>
    <scope>NUCLEOTIDE SEQUENCE [LARGE SCALE GENOMIC DNA]</scope>
    <source>
        <strain evidence="1 2">RO10H11247</strain>
    </source>
</reference>
<dbReference type="VEuPathDB" id="FungiDB:VP01_260g8"/>
<accession>A0A0L6V4I0</accession>
<name>A0A0L6V4I0_9BASI</name>
<proteinExistence type="predicted"/>
<dbReference type="Proteomes" id="UP000037035">
    <property type="component" value="Unassembled WGS sequence"/>
</dbReference>
<dbReference type="OrthoDB" id="2430314at2759"/>
<dbReference type="EMBL" id="LAVV01007513">
    <property type="protein sequence ID" value="KNZ55691.1"/>
    <property type="molecule type" value="Genomic_DNA"/>
</dbReference>
<evidence type="ECO:0000313" key="1">
    <source>
        <dbReference type="EMBL" id="KNZ55691.1"/>
    </source>
</evidence>
<sequence length="90" mass="10792">MEQLFSDSRIYSKLDKEQSTFKSPHRWQSLLWFQEEKFTSYLAGYPGSCHNRYVFSNMQISQHPEKFFDQNQTLPYISKKESMKLVTANQ</sequence>